<dbReference type="Gene3D" id="3.40.50.150">
    <property type="entry name" value="Vaccinia Virus protein VP39"/>
    <property type="match status" value="1"/>
</dbReference>
<accession>A0ABT1PT61</accession>
<proteinExistence type="predicted"/>
<name>A0ABT1PT61_9ACTN</name>
<comment type="caution">
    <text evidence="1">The sequence shown here is derived from an EMBL/GenBank/DDBJ whole genome shotgun (WGS) entry which is preliminary data.</text>
</comment>
<dbReference type="Gene3D" id="1.10.287.1350">
    <property type="match status" value="1"/>
</dbReference>
<gene>
    <name evidence="1" type="ORF">NGB36_09675</name>
</gene>
<dbReference type="EMBL" id="JANFNG010000005">
    <property type="protein sequence ID" value="MCQ4080862.1"/>
    <property type="molecule type" value="Genomic_DNA"/>
</dbReference>
<evidence type="ECO:0000313" key="1">
    <source>
        <dbReference type="EMBL" id="MCQ4080862.1"/>
    </source>
</evidence>
<evidence type="ECO:0000313" key="2">
    <source>
        <dbReference type="Proteomes" id="UP001057702"/>
    </source>
</evidence>
<reference evidence="1" key="1">
    <citation type="submission" date="2022-06" db="EMBL/GenBank/DDBJ databases">
        <title>Draft genome sequence of Streptomyces sp. RB6PN25 isolated from peat swamp forest in Thailand.</title>
        <authorList>
            <person name="Duangmal K."/>
            <person name="Klaysubun C."/>
        </authorList>
    </citation>
    <scope>NUCLEOTIDE SEQUENCE</scope>
    <source>
        <strain evidence="1">RB6PN25</strain>
    </source>
</reference>
<dbReference type="InterPro" id="IPR029063">
    <property type="entry name" value="SAM-dependent_MTases_sf"/>
</dbReference>
<keyword evidence="2" id="KW-1185">Reference proteome</keyword>
<organism evidence="1 2">
    <name type="scientific">Streptomyces humicola</name>
    <dbReference type="NCBI Taxonomy" id="2953240"/>
    <lineage>
        <taxon>Bacteria</taxon>
        <taxon>Bacillati</taxon>
        <taxon>Actinomycetota</taxon>
        <taxon>Actinomycetes</taxon>
        <taxon>Kitasatosporales</taxon>
        <taxon>Streptomycetaceae</taxon>
        <taxon>Streptomyces</taxon>
    </lineage>
</organism>
<dbReference type="RefSeq" id="WP_255919770.1">
    <property type="nucleotide sequence ID" value="NZ_JANFNG010000005.1"/>
</dbReference>
<protein>
    <submittedName>
        <fullName evidence="1">Uncharacterized protein</fullName>
    </submittedName>
</protein>
<sequence>MTAPTAASLRGRKAKWAQVKANKARAAADLAAVCASHTRPWQRSDFSSGGIVAVRTHRTCTDVGVRALTAGLMHHHSSSRGALLPARRRGALIVERGALVVVTGDFFDAVPAGSGVYLLKSVVHAWDGNR</sequence>
<dbReference type="Proteomes" id="UP001057702">
    <property type="component" value="Unassembled WGS sequence"/>
</dbReference>